<dbReference type="GO" id="GO:0016042">
    <property type="term" value="P:lipid catabolic process"/>
    <property type="evidence" value="ECO:0007669"/>
    <property type="project" value="UniProtKB-UniRule"/>
</dbReference>
<feature type="domain" description="PNPLA" evidence="5">
    <location>
        <begin position="13"/>
        <end position="205"/>
    </location>
</feature>
<dbReference type="RefSeq" id="WP_195171561.1">
    <property type="nucleotide sequence ID" value="NZ_CP062983.1"/>
</dbReference>
<name>A0A7S8EAX2_9CHLR</name>
<feature type="short sequence motif" description="GXSXG" evidence="4">
    <location>
        <begin position="49"/>
        <end position="53"/>
    </location>
</feature>
<dbReference type="EMBL" id="CP062983">
    <property type="protein sequence ID" value="QPC83494.1"/>
    <property type="molecule type" value="Genomic_DNA"/>
</dbReference>
<sequence length="359" mass="39302">MLDFNPLNKFTLLSIDGGGMRGLLVLHMLDYLEQKTGKPLYDLFDMVAGTSTGAIIAAGIALRLSAKDLIEIYRHQIADSFNNGHGLFFWANWLMRGTRYLYDLQPFVDALQTFSQGKRLGDLGLPGTDNHPYRKPIVLFTTKDLRTGNTYYLVNEGPGAEMFSRWPVTGAVAASSAAPVYFPPVTGNLIDGGSGVFGNPCQAAAVELVSYIDVPPENVLHISIGTGHAPSNRAEGEGAHFSVLNWVPYLVSSAIEESALQQALTTRAIYPQMDFRRYNVSLLPHKLMNELNVTLGKTDPLSLGLDTTDPAKLDLMGAIGWAYAAALDWQKPNVMPWETPGGREKPVIKNVDWKGSIFV</sequence>
<dbReference type="Pfam" id="PF01734">
    <property type="entry name" value="Patatin"/>
    <property type="match status" value="1"/>
</dbReference>
<feature type="active site" description="Nucleophile" evidence="4">
    <location>
        <position position="51"/>
    </location>
</feature>
<dbReference type="GO" id="GO:0019369">
    <property type="term" value="P:arachidonate metabolic process"/>
    <property type="evidence" value="ECO:0007669"/>
    <property type="project" value="TreeGrafter"/>
</dbReference>
<evidence type="ECO:0000313" key="7">
    <source>
        <dbReference type="Proteomes" id="UP000594468"/>
    </source>
</evidence>
<organism evidence="6 7">
    <name type="scientific">Phototrophicus methaneseepsis</name>
    <dbReference type="NCBI Taxonomy" id="2710758"/>
    <lineage>
        <taxon>Bacteria</taxon>
        <taxon>Bacillati</taxon>
        <taxon>Chloroflexota</taxon>
        <taxon>Candidatus Thermofontia</taxon>
        <taxon>Phototrophicales</taxon>
        <taxon>Phototrophicaceae</taxon>
        <taxon>Phototrophicus</taxon>
    </lineage>
</organism>
<keyword evidence="3 4" id="KW-0443">Lipid metabolism</keyword>
<evidence type="ECO:0000259" key="5">
    <source>
        <dbReference type="PROSITE" id="PS51635"/>
    </source>
</evidence>
<accession>A0A7S8EAX2</accession>
<proteinExistence type="predicted"/>
<keyword evidence="7" id="KW-1185">Reference proteome</keyword>
<evidence type="ECO:0000256" key="4">
    <source>
        <dbReference type="PROSITE-ProRule" id="PRU01161"/>
    </source>
</evidence>
<dbReference type="Gene3D" id="3.40.1090.10">
    <property type="entry name" value="Cytosolic phospholipase A2 catalytic domain"/>
    <property type="match status" value="1"/>
</dbReference>
<gene>
    <name evidence="6" type="ORF">G4Y79_03675</name>
</gene>
<dbReference type="KEGG" id="pmet:G4Y79_03675"/>
<evidence type="ECO:0000256" key="1">
    <source>
        <dbReference type="ARBA" id="ARBA00022801"/>
    </source>
</evidence>
<dbReference type="PROSITE" id="PS51635">
    <property type="entry name" value="PNPLA"/>
    <property type="match status" value="1"/>
</dbReference>
<feature type="active site" description="Proton acceptor" evidence="4">
    <location>
        <position position="191"/>
    </location>
</feature>
<evidence type="ECO:0000256" key="3">
    <source>
        <dbReference type="ARBA" id="ARBA00023098"/>
    </source>
</evidence>
<dbReference type="InterPro" id="IPR016035">
    <property type="entry name" value="Acyl_Trfase/lysoPLipase"/>
</dbReference>
<evidence type="ECO:0000313" key="6">
    <source>
        <dbReference type="EMBL" id="QPC83494.1"/>
    </source>
</evidence>
<dbReference type="SUPFAM" id="SSF52151">
    <property type="entry name" value="FabD/lysophospholipase-like"/>
    <property type="match status" value="1"/>
</dbReference>
<dbReference type="GO" id="GO:0016020">
    <property type="term" value="C:membrane"/>
    <property type="evidence" value="ECO:0007669"/>
    <property type="project" value="TreeGrafter"/>
</dbReference>
<dbReference type="Proteomes" id="UP000594468">
    <property type="component" value="Chromosome"/>
</dbReference>
<protein>
    <submittedName>
        <fullName evidence="6">Patatin-like phospholipase family protein</fullName>
    </submittedName>
</protein>
<dbReference type="AlphaFoldDB" id="A0A7S8EAX2"/>
<feature type="short sequence motif" description="GXGXXG" evidence="4">
    <location>
        <begin position="17"/>
        <end position="22"/>
    </location>
</feature>
<keyword evidence="1 4" id="KW-0378">Hydrolase</keyword>
<feature type="short sequence motif" description="DGA/G" evidence="4">
    <location>
        <begin position="191"/>
        <end position="193"/>
    </location>
</feature>
<keyword evidence="2 4" id="KW-0442">Lipid degradation</keyword>
<dbReference type="CDD" id="cd07199">
    <property type="entry name" value="Pat17_PNPLA8_PNPLA9_like"/>
    <property type="match status" value="1"/>
</dbReference>
<dbReference type="PANTHER" id="PTHR24185">
    <property type="entry name" value="CALCIUM-INDEPENDENT PHOSPHOLIPASE A2-GAMMA"/>
    <property type="match status" value="1"/>
</dbReference>
<dbReference type="PANTHER" id="PTHR24185:SF1">
    <property type="entry name" value="CALCIUM-INDEPENDENT PHOSPHOLIPASE A2-GAMMA"/>
    <property type="match status" value="1"/>
</dbReference>
<reference evidence="6 7" key="1">
    <citation type="submission" date="2020-02" db="EMBL/GenBank/DDBJ databases">
        <authorList>
            <person name="Zheng R.K."/>
            <person name="Sun C.M."/>
        </authorList>
    </citation>
    <scope>NUCLEOTIDE SEQUENCE [LARGE SCALE GENOMIC DNA]</scope>
    <source>
        <strain evidence="7">rifampicinis</strain>
    </source>
</reference>
<dbReference type="InterPro" id="IPR002641">
    <property type="entry name" value="PNPLA_dom"/>
</dbReference>
<dbReference type="GO" id="GO:0047499">
    <property type="term" value="F:calcium-independent phospholipase A2 activity"/>
    <property type="evidence" value="ECO:0007669"/>
    <property type="project" value="TreeGrafter"/>
</dbReference>
<evidence type="ECO:0000256" key="2">
    <source>
        <dbReference type="ARBA" id="ARBA00022963"/>
    </source>
</evidence>